<reference evidence="3 4" key="1">
    <citation type="submission" date="2020-08" db="EMBL/GenBank/DDBJ databases">
        <title>Genomic Encyclopedia of Type Strains, Phase IV (KMG-IV): sequencing the most valuable type-strain genomes for metagenomic binning, comparative biology and taxonomic classification.</title>
        <authorList>
            <person name="Goeker M."/>
        </authorList>
    </citation>
    <scope>NUCLEOTIDE SEQUENCE [LARGE SCALE GENOMIC DNA]</scope>
    <source>
        <strain evidence="3 4">DSM 27939</strain>
    </source>
</reference>
<evidence type="ECO:0000313" key="3">
    <source>
        <dbReference type="EMBL" id="MBB5366425.1"/>
    </source>
</evidence>
<dbReference type="Proteomes" id="UP000552709">
    <property type="component" value="Unassembled WGS sequence"/>
</dbReference>
<accession>A0A7W8K056</accession>
<evidence type="ECO:0000256" key="2">
    <source>
        <dbReference type="SAM" id="SignalP"/>
    </source>
</evidence>
<proteinExistence type="predicted"/>
<dbReference type="RefSeq" id="WP_184138436.1">
    <property type="nucleotide sequence ID" value="NZ_JACHFL010000042.1"/>
</dbReference>
<evidence type="ECO:0000313" key="4">
    <source>
        <dbReference type="Proteomes" id="UP000552709"/>
    </source>
</evidence>
<dbReference type="AlphaFoldDB" id="A0A7W8K056"/>
<sequence length="84" mass="9258">MIHALRSIWAVLSALFLGAVGQPTSGMDPEARARKGRQRGRIEQSPPAGAMRTLGTLLRTAFYAVTFQPDNEPGTRKSQRGRHR</sequence>
<evidence type="ECO:0000256" key="1">
    <source>
        <dbReference type="SAM" id="MobiDB-lite"/>
    </source>
</evidence>
<dbReference type="EMBL" id="JACHFL010000042">
    <property type="protein sequence ID" value="MBB5366425.1"/>
    <property type="molecule type" value="Genomic_DNA"/>
</dbReference>
<keyword evidence="4" id="KW-1185">Reference proteome</keyword>
<feature type="signal peptide" evidence="2">
    <location>
        <begin position="1"/>
        <end position="21"/>
    </location>
</feature>
<feature type="chain" id="PRO_5031497669" evidence="2">
    <location>
        <begin position="22"/>
        <end position="84"/>
    </location>
</feature>
<organism evidence="3 4">
    <name type="scientific">Deinococcus humi</name>
    <dbReference type="NCBI Taxonomy" id="662880"/>
    <lineage>
        <taxon>Bacteria</taxon>
        <taxon>Thermotogati</taxon>
        <taxon>Deinococcota</taxon>
        <taxon>Deinococci</taxon>
        <taxon>Deinococcales</taxon>
        <taxon>Deinococcaceae</taxon>
        <taxon>Deinococcus</taxon>
    </lineage>
</organism>
<protein>
    <submittedName>
        <fullName evidence="3">Uncharacterized protein</fullName>
    </submittedName>
</protein>
<name>A0A7W8K056_9DEIO</name>
<gene>
    <name evidence="3" type="ORF">HNQ08_005554</name>
</gene>
<comment type="caution">
    <text evidence="3">The sequence shown here is derived from an EMBL/GenBank/DDBJ whole genome shotgun (WGS) entry which is preliminary data.</text>
</comment>
<keyword evidence="2" id="KW-0732">Signal</keyword>
<feature type="region of interest" description="Disordered" evidence="1">
    <location>
        <begin position="22"/>
        <end position="50"/>
    </location>
</feature>